<dbReference type="EMBL" id="BSXU01004437">
    <property type="protein sequence ID" value="GMG44102.1"/>
    <property type="molecule type" value="Genomic_DNA"/>
</dbReference>
<dbReference type="Gene3D" id="3.40.30.10">
    <property type="entry name" value="Glutaredoxin"/>
    <property type="match status" value="1"/>
</dbReference>
<evidence type="ECO:0000313" key="2">
    <source>
        <dbReference type="EMBL" id="GMG44102.1"/>
    </source>
</evidence>
<organism evidence="2 3">
    <name type="scientific">Ambrosiozyma monospora</name>
    <name type="common">Yeast</name>
    <name type="synonym">Endomycopsis monosporus</name>
    <dbReference type="NCBI Taxonomy" id="43982"/>
    <lineage>
        <taxon>Eukaryota</taxon>
        <taxon>Fungi</taxon>
        <taxon>Dikarya</taxon>
        <taxon>Ascomycota</taxon>
        <taxon>Saccharomycotina</taxon>
        <taxon>Pichiomycetes</taxon>
        <taxon>Pichiales</taxon>
        <taxon>Pichiaceae</taxon>
        <taxon>Ambrosiozyma</taxon>
    </lineage>
</organism>
<gene>
    <name evidence="2" type="ORF">Amon01_000671300</name>
</gene>
<dbReference type="InterPro" id="IPR050802">
    <property type="entry name" value="EF-GSTs"/>
</dbReference>
<name>A0A9W7DIZ4_AMBMO</name>
<dbReference type="PANTHER" id="PTHR43986:SF1">
    <property type="entry name" value="ELONGATION FACTOR 1-GAMMA"/>
    <property type="match status" value="1"/>
</dbReference>
<dbReference type="GO" id="GO:0005634">
    <property type="term" value="C:nucleus"/>
    <property type="evidence" value="ECO:0007669"/>
    <property type="project" value="TreeGrafter"/>
</dbReference>
<feature type="domain" description="GST C-terminal" evidence="1">
    <location>
        <begin position="83"/>
        <end position="211"/>
    </location>
</feature>
<dbReference type="PANTHER" id="PTHR43986">
    <property type="entry name" value="ELONGATION FACTOR 1-GAMMA"/>
    <property type="match status" value="1"/>
</dbReference>
<dbReference type="Gene3D" id="1.20.1050.10">
    <property type="match status" value="1"/>
</dbReference>
<dbReference type="GO" id="GO:0006414">
    <property type="term" value="P:translational elongation"/>
    <property type="evidence" value="ECO:0007669"/>
    <property type="project" value="TreeGrafter"/>
</dbReference>
<dbReference type="PROSITE" id="PS50405">
    <property type="entry name" value="GST_CTER"/>
    <property type="match status" value="1"/>
</dbReference>
<dbReference type="OrthoDB" id="249703at2759"/>
<dbReference type="Pfam" id="PF00043">
    <property type="entry name" value="GST_C"/>
    <property type="match status" value="1"/>
</dbReference>
<evidence type="ECO:0000259" key="1">
    <source>
        <dbReference type="PROSITE" id="PS50405"/>
    </source>
</evidence>
<dbReference type="InterPro" id="IPR036282">
    <property type="entry name" value="Glutathione-S-Trfase_C_sf"/>
</dbReference>
<dbReference type="GO" id="GO:0005737">
    <property type="term" value="C:cytoplasm"/>
    <property type="evidence" value="ECO:0007669"/>
    <property type="project" value="TreeGrafter"/>
</dbReference>
<sequence length="214" mass="25064">MSAKQAITLFAGVHSRDLVPRGIVRTFQLEKEVKIVQNPDPVEYKKLFPQARYPSLIAPNGYKLHEFIAVVIKSQAGYLLGDNELEQFQIMKWMSWGTTEFVSSYRQLYSITRGKLTNDAKLVGESFENLNFQVDYLETALKERKFEYLVNDKVTLADLFAASLFNRVFQHMYDAGWRDQHPVLMKWFKDVTSDPILSWYEFNLCDKAYPYKFE</sequence>
<comment type="caution">
    <text evidence="2">The sequence shown here is derived from an EMBL/GenBank/DDBJ whole genome shotgun (WGS) entry which is preliminary data.</text>
</comment>
<protein>
    <submittedName>
        <fullName evidence="2">Unnamed protein product</fullName>
    </submittedName>
</protein>
<accession>A0A9W7DIZ4</accession>
<keyword evidence="3" id="KW-1185">Reference proteome</keyword>
<proteinExistence type="predicted"/>
<dbReference type="SUPFAM" id="SSF47616">
    <property type="entry name" value="GST C-terminal domain-like"/>
    <property type="match status" value="1"/>
</dbReference>
<evidence type="ECO:0000313" key="3">
    <source>
        <dbReference type="Proteomes" id="UP001165063"/>
    </source>
</evidence>
<dbReference type="InterPro" id="IPR004046">
    <property type="entry name" value="GST_C"/>
</dbReference>
<dbReference type="Proteomes" id="UP001165063">
    <property type="component" value="Unassembled WGS sequence"/>
</dbReference>
<dbReference type="AlphaFoldDB" id="A0A9W7DIZ4"/>
<reference evidence="2" key="1">
    <citation type="submission" date="2023-04" db="EMBL/GenBank/DDBJ databases">
        <title>Ambrosiozyma monospora NBRC 1965.</title>
        <authorList>
            <person name="Ichikawa N."/>
            <person name="Sato H."/>
            <person name="Tonouchi N."/>
        </authorList>
    </citation>
    <scope>NUCLEOTIDE SEQUENCE</scope>
    <source>
        <strain evidence="2">NBRC 1965</strain>
    </source>
</reference>
<dbReference type="InterPro" id="IPR010987">
    <property type="entry name" value="Glutathione-S-Trfase_C-like"/>
</dbReference>